<gene>
    <name evidence="1" type="ORF">BST96_02470</name>
</gene>
<sequence length="211" mass="23414">MAKSSDISRLIVFAKAPIAGEVKTRLSPFLSAENAAQLHRRLVLHTLKTASLLEHCQVELWVGSDHVWWDQLAGQYAITLHKQCGMDLGERMLSAFDDVLSRSDKAVIMGTDCPWITPHYVQSAFDSLDQNSAVIGPAKDGGYVLLGLKRPMPALFQTMPWGGETVFAETVSRLQGVAWCELEPLRDIDRPEDVMVLKKSLPALTVDLDRD</sequence>
<dbReference type="InterPro" id="IPR018641">
    <property type="entry name" value="Trfase_1_rSAM/seldom-assoc"/>
</dbReference>
<dbReference type="RefSeq" id="WP_085757164.1">
    <property type="nucleotide sequence ID" value="NZ_CP019343.1"/>
</dbReference>
<name>A0A1X9NC02_9GAMM</name>
<dbReference type="PANTHER" id="PTHR36529:SF1">
    <property type="entry name" value="GLYCOSYLTRANSFERASE"/>
    <property type="match status" value="1"/>
</dbReference>
<dbReference type="Pfam" id="PF09837">
    <property type="entry name" value="DUF2064"/>
    <property type="match status" value="1"/>
</dbReference>
<dbReference type="OrthoDB" id="9798250at2"/>
<dbReference type="SUPFAM" id="SSF53448">
    <property type="entry name" value="Nucleotide-diphospho-sugar transferases"/>
    <property type="match status" value="1"/>
</dbReference>
<dbReference type="KEGG" id="osg:BST96_02470"/>
<reference evidence="1 2" key="1">
    <citation type="submission" date="2016-11" db="EMBL/GenBank/DDBJ databases">
        <title>Trade-off between light-utilization and light-protection in marine flavobacteria.</title>
        <authorList>
            <person name="Kumagai Y."/>
        </authorList>
    </citation>
    <scope>NUCLEOTIDE SEQUENCE [LARGE SCALE GENOMIC DNA]</scope>
    <source>
        <strain evidence="1 2">NBRC 107125</strain>
    </source>
</reference>
<evidence type="ECO:0008006" key="3">
    <source>
        <dbReference type="Google" id="ProtNLM"/>
    </source>
</evidence>
<keyword evidence="2" id="KW-1185">Reference proteome</keyword>
<accession>A0A1X9NC02</accession>
<proteinExistence type="predicted"/>
<dbReference type="Gene3D" id="3.90.550.10">
    <property type="entry name" value="Spore Coat Polysaccharide Biosynthesis Protein SpsA, Chain A"/>
    <property type="match status" value="1"/>
</dbReference>
<evidence type="ECO:0000313" key="2">
    <source>
        <dbReference type="Proteomes" id="UP000193450"/>
    </source>
</evidence>
<dbReference type="EMBL" id="CP019343">
    <property type="protein sequence ID" value="ARN73069.1"/>
    <property type="molecule type" value="Genomic_DNA"/>
</dbReference>
<evidence type="ECO:0000313" key="1">
    <source>
        <dbReference type="EMBL" id="ARN73069.1"/>
    </source>
</evidence>
<dbReference type="STRING" id="716816.BST96_02470"/>
<dbReference type="PANTHER" id="PTHR36529">
    <property type="entry name" value="SLL1095 PROTEIN"/>
    <property type="match status" value="1"/>
</dbReference>
<protein>
    <recommendedName>
        <fullName evidence="3">Glycosyltransferase</fullName>
    </recommendedName>
</protein>
<organism evidence="1 2">
    <name type="scientific">Oceanicoccus sagamiensis</name>
    <dbReference type="NCBI Taxonomy" id="716816"/>
    <lineage>
        <taxon>Bacteria</taxon>
        <taxon>Pseudomonadati</taxon>
        <taxon>Pseudomonadota</taxon>
        <taxon>Gammaproteobacteria</taxon>
        <taxon>Cellvibrionales</taxon>
        <taxon>Spongiibacteraceae</taxon>
        <taxon>Oceanicoccus</taxon>
    </lineage>
</organism>
<dbReference type="InterPro" id="IPR029044">
    <property type="entry name" value="Nucleotide-diphossugar_trans"/>
</dbReference>
<dbReference type="AlphaFoldDB" id="A0A1X9NC02"/>
<dbReference type="NCBIfam" id="TIGR04282">
    <property type="entry name" value="glyco_like_cofC"/>
    <property type="match status" value="1"/>
</dbReference>
<dbReference type="Proteomes" id="UP000193450">
    <property type="component" value="Chromosome"/>
</dbReference>